<dbReference type="FunFam" id="3.40.50.10140:FF:000007">
    <property type="entry name" value="Disease resistance protein (TIR-NBS-LRR class)"/>
    <property type="match status" value="1"/>
</dbReference>
<accession>A0AAV1R7P5</accession>
<dbReference type="Gene3D" id="3.40.50.10140">
    <property type="entry name" value="Toll/interleukin-1 receptor homology (TIR) domain"/>
    <property type="match status" value="1"/>
</dbReference>
<dbReference type="AlphaFoldDB" id="A0AAV1R7P5"/>
<sequence length="1124" mass="127229">MACSTSVGLQWKYDVFLSFRGKDTRHNFTSHLYDALCRKQIKTFIDDDLQRGEQITPALLRTIEESRISVVIFSKNYASSPWCVDELVKILECKRKYGHIVLPVFYHVDPSDVDEQTGSFGNAFAELENNFKGKMDKVSRWKVELTSAANISGWDSQVTRSDSNLVREIVEYILKKLSYTSSSYSKGLIGIESRIKQIRTLLCMGLSDGTGNVEGIFLDLDIAKRRQIELSSTAFERIFNLRLLKIYTSEHGNNCKVLLPCGLESLSNELRYLHWDGYPLRSLPSNFIPEHLVELNLSSSKVEQLWKGDQDLVNLSEVNLSSCVHLTAIPDLSKAKNLKRLNLQFCTSLEVVPLSIQFLEKLVDLDLRGCTSLMSLPNNINSKYLKALNLSGCSNLKMYPEITEHVMYLNFSETAIKELPRSIGRLIRLVALNLRDCKQLGNLPGNICLLKSLVIVDLSGCSNVTKFPNIPENTRYLYLSGTAVEEIPSSIGRLWTISLLDLSNCERLKNLPSTIYKLAYLEKLNLSGCSSIAEFPNVSWNIKELYLDGTAIEEIPSSIECFSNLVELHLRNCTRFEILPGNICKLKSLQKLNLSGCSQFKRFPEISQTMESLRYLYLDRTGITNLPSPIRNLKGLSCLELGNCNYLEGKYLGNLQLLKEDVDLKYLRKLNLSGCGILEVPDSFCCLTSLEALDLSRNKFVSLPLKISKLSELQYLDLRYCVRLVSLPKLPPLLAKLDAHNCTSLTVVPRSSTIVDGNIFEFVFTNCFKLGGIAKTNIMAYSLLKIQRYVKRLYSEILSVAVGVSSFCFPGCILPSWFVCQNSAASVTIQLPSHCASSELLGFMLCTVVAFEPSYNDSGGFQIKCTYHFKNDRADFYGLHCYFASCYGSLHKRFIKSDHLFFGYDPCLNATKDYWYGKYSEVLVEFSVEDMDNNPLHCCHVSKCGVRLLYPQVENYCDFFLPCHEVSAATFVDFRQLLEQMMNADWGKTKRCREYKWDNEAEPSGSGFKSGAESSTNDLEDDGGDPKRRSGHVSFDVRVKNMAKPLPRYAVKSKYSPSMVAASAVYVALCTLHQKPNWSKTLKLYTGYSKEQLRDCIWLVEELHKMPYMERHAGGNSWKVFGSR</sequence>
<dbReference type="InterPro" id="IPR045344">
    <property type="entry name" value="C-JID"/>
</dbReference>
<reference evidence="7 8" key="1">
    <citation type="submission" date="2024-01" db="EMBL/GenBank/DDBJ databases">
        <authorList>
            <person name="Waweru B."/>
        </authorList>
    </citation>
    <scope>NUCLEOTIDE SEQUENCE [LARGE SCALE GENOMIC DNA]</scope>
</reference>
<evidence type="ECO:0000256" key="5">
    <source>
        <dbReference type="SAM" id="MobiDB-lite"/>
    </source>
</evidence>
<dbReference type="FunFam" id="3.80.10.10:FF:000386">
    <property type="entry name" value="Disease resistance protein RPS4"/>
    <property type="match status" value="1"/>
</dbReference>
<dbReference type="InterPro" id="IPR058546">
    <property type="entry name" value="RPS4B/Roq1-like_LRR"/>
</dbReference>
<name>A0AAV1R7P5_9ROSI</name>
<dbReference type="InterPro" id="IPR004367">
    <property type="entry name" value="Cyclin_C-dom"/>
</dbReference>
<dbReference type="Gene3D" id="3.80.10.10">
    <property type="entry name" value="Ribonuclease Inhibitor"/>
    <property type="match status" value="4"/>
</dbReference>
<dbReference type="Pfam" id="PF02984">
    <property type="entry name" value="Cyclin_C"/>
    <property type="match status" value="1"/>
</dbReference>
<dbReference type="Gene3D" id="1.10.472.10">
    <property type="entry name" value="Cyclin-like"/>
    <property type="match status" value="1"/>
</dbReference>
<proteinExistence type="predicted"/>
<evidence type="ECO:0000313" key="7">
    <source>
        <dbReference type="EMBL" id="CAK7328814.1"/>
    </source>
</evidence>
<keyword evidence="3" id="KW-0611">Plant defense</keyword>
<dbReference type="Proteomes" id="UP001314170">
    <property type="component" value="Unassembled WGS sequence"/>
</dbReference>
<dbReference type="Pfam" id="PF01582">
    <property type="entry name" value="TIR"/>
    <property type="match status" value="1"/>
</dbReference>
<dbReference type="EMBL" id="CAWUPB010000903">
    <property type="protein sequence ID" value="CAK7328814.1"/>
    <property type="molecule type" value="Genomic_DNA"/>
</dbReference>
<dbReference type="PANTHER" id="PTHR11017:SF361">
    <property type="entry name" value="ADP-RIBOSYL CYCLASE_CYCLIC ADP-RIBOSE HYDROLASE"/>
    <property type="match status" value="1"/>
</dbReference>
<dbReference type="Pfam" id="PF07725">
    <property type="entry name" value="LRR_3"/>
    <property type="match status" value="1"/>
</dbReference>
<evidence type="ECO:0000313" key="8">
    <source>
        <dbReference type="Proteomes" id="UP001314170"/>
    </source>
</evidence>
<protein>
    <recommendedName>
        <fullName evidence="6">TIR domain-containing protein</fullName>
    </recommendedName>
</protein>
<dbReference type="SUPFAM" id="SSF52200">
    <property type="entry name" value="Toll/Interleukin receptor TIR domain"/>
    <property type="match status" value="1"/>
</dbReference>
<comment type="caution">
    <text evidence="7">The sequence shown here is derived from an EMBL/GenBank/DDBJ whole genome shotgun (WGS) entry which is preliminary data.</text>
</comment>
<dbReference type="SUPFAM" id="SSF52058">
    <property type="entry name" value="L domain-like"/>
    <property type="match status" value="2"/>
</dbReference>
<dbReference type="InterPro" id="IPR035897">
    <property type="entry name" value="Toll_tir_struct_dom_sf"/>
</dbReference>
<gene>
    <name evidence="7" type="ORF">DCAF_LOCUS6557</name>
</gene>
<dbReference type="InterPro" id="IPR044974">
    <property type="entry name" value="Disease_R_plants"/>
</dbReference>
<feature type="domain" description="TIR" evidence="6">
    <location>
        <begin position="11"/>
        <end position="177"/>
    </location>
</feature>
<evidence type="ECO:0000259" key="6">
    <source>
        <dbReference type="PROSITE" id="PS50104"/>
    </source>
</evidence>
<dbReference type="InterPro" id="IPR036915">
    <property type="entry name" value="Cyclin-like_sf"/>
</dbReference>
<dbReference type="PROSITE" id="PS50104">
    <property type="entry name" value="TIR"/>
    <property type="match status" value="1"/>
</dbReference>
<keyword evidence="1" id="KW-0433">Leucine-rich repeat</keyword>
<evidence type="ECO:0000256" key="2">
    <source>
        <dbReference type="ARBA" id="ARBA00022737"/>
    </source>
</evidence>
<dbReference type="GO" id="GO:0006952">
    <property type="term" value="P:defense response"/>
    <property type="evidence" value="ECO:0007669"/>
    <property type="project" value="InterPro"/>
</dbReference>
<dbReference type="InterPro" id="IPR001611">
    <property type="entry name" value="Leu-rich_rpt"/>
</dbReference>
<evidence type="ECO:0000256" key="1">
    <source>
        <dbReference type="ARBA" id="ARBA00022614"/>
    </source>
</evidence>
<dbReference type="Pfam" id="PF23286">
    <property type="entry name" value="LRR_13"/>
    <property type="match status" value="1"/>
</dbReference>
<dbReference type="InterPro" id="IPR011713">
    <property type="entry name" value="Leu-rich_rpt_3"/>
</dbReference>
<dbReference type="InterPro" id="IPR032675">
    <property type="entry name" value="LRR_dom_sf"/>
</dbReference>
<dbReference type="InterPro" id="IPR003591">
    <property type="entry name" value="Leu-rich_rpt_typical-subtyp"/>
</dbReference>
<dbReference type="Pfam" id="PF20160">
    <property type="entry name" value="C-JID"/>
    <property type="match status" value="1"/>
</dbReference>
<dbReference type="SUPFAM" id="SSF47954">
    <property type="entry name" value="Cyclin-like"/>
    <property type="match status" value="1"/>
</dbReference>
<feature type="region of interest" description="Disordered" evidence="5">
    <location>
        <begin position="1000"/>
        <end position="1031"/>
    </location>
</feature>
<dbReference type="SMART" id="SM00369">
    <property type="entry name" value="LRR_TYP"/>
    <property type="match status" value="3"/>
</dbReference>
<organism evidence="7 8">
    <name type="scientific">Dovyalis caffra</name>
    <dbReference type="NCBI Taxonomy" id="77055"/>
    <lineage>
        <taxon>Eukaryota</taxon>
        <taxon>Viridiplantae</taxon>
        <taxon>Streptophyta</taxon>
        <taxon>Embryophyta</taxon>
        <taxon>Tracheophyta</taxon>
        <taxon>Spermatophyta</taxon>
        <taxon>Magnoliopsida</taxon>
        <taxon>eudicotyledons</taxon>
        <taxon>Gunneridae</taxon>
        <taxon>Pentapetalae</taxon>
        <taxon>rosids</taxon>
        <taxon>fabids</taxon>
        <taxon>Malpighiales</taxon>
        <taxon>Salicaceae</taxon>
        <taxon>Flacourtieae</taxon>
        <taxon>Dovyalis</taxon>
    </lineage>
</organism>
<dbReference type="InterPro" id="IPR000157">
    <property type="entry name" value="TIR_dom"/>
</dbReference>
<evidence type="ECO:0000256" key="4">
    <source>
        <dbReference type="ARBA" id="ARBA00023027"/>
    </source>
</evidence>
<evidence type="ECO:0000256" key="3">
    <source>
        <dbReference type="ARBA" id="ARBA00022821"/>
    </source>
</evidence>
<dbReference type="SMART" id="SM00255">
    <property type="entry name" value="TIR"/>
    <property type="match status" value="1"/>
</dbReference>
<keyword evidence="2" id="KW-0677">Repeat</keyword>
<dbReference type="PANTHER" id="PTHR11017">
    <property type="entry name" value="LEUCINE-RICH REPEAT-CONTAINING PROTEIN"/>
    <property type="match status" value="1"/>
</dbReference>
<keyword evidence="8" id="KW-1185">Reference proteome</keyword>
<dbReference type="Pfam" id="PF13855">
    <property type="entry name" value="LRR_8"/>
    <property type="match status" value="1"/>
</dbReference>
<keyword evidence="4" id="KW-0520">NAD</keyword>
<dbReference type="GO" id="GO:0007165">
    <property type="term" value="P:signal transduction"/>
    <property type="evidence" value="ECO:0007669"/>
    <property type="project" value="InterPro"/>
</dbReference>